<accession>A0A382DXR6</accession>
<dbReference type="PANTHER" id="PTHR43031:SF16">
    <property type="entry name" value="OXIDOREDUCTASE"/>
    <property type="match status" value="1"/>
</dbReference>
<proteinExistence type="predicted"/>
<dbReference type="InterPro" id="IPR050229">
    <property type="entry name" value="GlpE_sulfurtransferase"/>
</dbReference>
<dbReference type="SMART" id="SM00450">
    <property type="entry name" value="RHOD"/>
    <property type="match status" value="1"/>
</dbReference>
<dbReference type="EMBL" id="UINC01041284">
    <property type="protein sequence ID" value="SVB42347.1"/>
    <property type="molecule type" value="Genomic_DNA"/>
</dbReference>
<dbReference type="PANTHER" id="PTHR43031">
    <property type="entry name" value="FAD-DEPENDENT OXIDOREDUCTASE"/>
    <property type="match status" value="1"/>
</dbReference>
<dbReference type="PROSITE" id="PS50206">
    <property type="entry name" value="RHODANESE_3"/>
    <property type="match status" value="1"/>
</dbReference>
<dbReference type="Gene3D" id="3.40.250.10">
    <property type="entry name" value="Rhodanese-like domain"/>
    <property type="match status" value="1"/>
</dbReference>
<evidence type="ECO:0000313" key="2">
    <source>
        <dbReference type="EMBL" id="SVB42347.1"/>
    </source>
</evidence>
<evidence type="ECO:0000259" key="1">
    <source>
        <dbReference type="PROSITE" id="PS50206"/>
    </source>
</evidence>
<dbReference type="InterPro" id="IPR036873">
    <property type="entry name" value="Rhodanese-like_dom_sf"/>
</dbReference>
<dbReference type="SUPFAM" id="SSF52821">
    <property type="entry name" value="Rhodanese/Cell cycle control phosphatase"/>
    <property type="match status" value="1"/>
</dbReference>
<feature type="domain" description="Rhodanese" evidence="1">
    <location>
        <begin position="23"/>
        <end position="113"/>
    </location>
</feature>
<gene>
    <name evidence="2" type="ORF">METZ01_LOCUS195201</name>
</gene>
<dbReference type="InterPro" id="IPR001763">
    <property type="entry name" value="Rhodanese-like_dom"/>
</dbReference>
<protein>
    <recommendedName>
        <fullName evidence="1">Rhodanese domain-containing protein</fullName>
    </recommendedName>
</protein>
<sequence length="117" mass="12985">MPRQVEGEPYFRISVDEAADLHGNDDYAFVDVRRLDEYVEGHVEGAIFITVDDILARIDELPEDKKLLFICAAGVRSGLACEMAAAMGIEADRLYNIEEGTPTWIEKGHPTSQGTDI</sequence>
<name>A0A382DXR6_9ZZZZ</name>
<dbReference type="Pfam" id="PF00581">
    <property type="entry name" value="Rhodanese"/>
    <property type="match status" value="1"/>
</dbReference>
<dbReference type="AlphaFoldDB" id="A0A382DXR6"/>
<organism evidence="2">
    <name type="scientific">marine metagenome</name>
    <dbReference type="NCBI Taxonomy" id="408172"/>
    <lineage>
        <taxon>unclassified sequences</taxon>
        <taxon>metagenomes</taxon>
        <taxon>ecological metagenomes</taxon>
    </lineage>
</organism>
<dbReference type="CDD" id="cd00158">
    <property type="entry name" value="RHOD"/>
    <property type="match status" value="1"/>
</dbReference>
<reference evidence="2" key="1">
    <citation type="submission" date="2018-05" db="EMBL/GenBank/DDBJ databases">
        <authorList>
            <person name="Lanie J.A."/>
            <person name="Ng W.-L."/>
            <person name="Kazmierczak K.M."/>
            <person name="Andrzejewski T.M."/>
            <person name="Davidsen T.M."/>
            <person name="Wayne K.J."/>
            <person name="Tettelin H."/>
            <person name="Glass J.I."/>
            <person name="Rusch D."/>
            <person name="Podicherti R."/>
            <person name="Tsui H.-C.T."/>
            <person name="Winkler M.E."/>
        </authorList>
    </citation>
    <scope>NUCLEOTIDE SEQUENCE</scope>
</reference>